<keyword evidence="3" id="KW-1185">Reference proteome</keyword>
<dbReference type="EMBL" id="CABDUW010000034">
    <property type="protein sequence ID" value="VTJ53836.1"/>
    <property type="molecule type" value="Genomic_DNA"/>
</dbReference>
<organism evidence="2 3">
    <name type="scientific">Marmota monax</name>
    <name type="common">Woodchuck</name>
    <dbReference type="NCBI Taxonomy" id="9995"/>
    <lineage>
        <taxon>Eukaryota</taxon>
        <taxon>Metazoa</taxon>
        <taxon>Chordata</taxon>
        <taxon>Craniata</taxon>
        <taxon>Vertebrata</taxon>
        <taxon>Euteleostomi</taxon>
        <taxon>Mammalia</taxon>
        <taxon>Eutheria</taxon>
        <taxon>Euarchontoglires</taxon>
        <taxon>Glires</taxon>
        <taxon>Rodentia</taxon>
        <taxon>Sciuromorpha</taxon>
        <taxon>Sciuridae</taxon>
        <taxon>Xerinae</taxon>
        <taxon>Marmotini</taxon>
        <taxon>Marmota</taxon>
    </lineage>
</organism>
<protein>
    <submittedName>
        <fullName evidence="2">Uncharacterized protein</fullName>
    </submittedName>
</protein>
<evidence type="ECO:0000313" key="3">
    <source>
        <dbReference type="Proteomes" id="UP000335636"/>
    </source>
</evidence>
<dbReference type="Proteomes" id="UP000335636">
    <property type="component" value="Unassembled WGS sequence"/>
</dbReference>
<reference evidence="2 3" key="1">
    <citation type="submission" date="2019-04" db="EMBL/GenBank/DDBJ databases">
        <authorList>
            <person name="Alioto T."/>
            <person name="Alioto T."/>
        </authorList>
    </citation>
    <scope>NUCLEOTIDE SEQUENCE [LARGE SCALE GENOMIC DNA]</scope>
</reference>
<proteinExistence type="predicted"/>
<sequence>MEAGQQRGTGTCRTWVEIEHGGWLTAQRHGVTDPSGLECARLQPVTAQNTGRGMSCGHSVGTAQLPPPHWKPGCRKWVVAILENLSRHLLADVADSVMGF</sequence>
<name>A0A5E4AAA1_MARMO</name>
<dbReference type="Proteomes" id="UP000662637">
    <property type="component" value="Unassembled WGS sequence"/>
</dbReference>
<evidence type="ECO:0000313" key="1">
    <source>
        <dbReference type="EMBL" id="KAF7486815.1"/>
    </source>
</evidence>
<accession>A0A5E4AAA1</accession>
<gene>
    <name evidence="1" type="ORF">GHT09_000685</name>
    <name evidence="2" type="ORF">MONAX_5E016978</name>
</gene>
<dbReference type="AlphaFoldDB" id="A0A5E4AAA1"/>
<reference evidence="1" key="2">
    <citation type="submission" date="2020-08" db="EMBL/GenBank/DDBJ databases">
        <authorList>
            <person name="Shumante A."/>
            <person name="Zimin A.V."/>
            <person name="Puiu D."/>
            <person name="Salzberg S.L."/>
        </authorList>
    </citation>
    <scope>NUCLEOTIDE SEQUENCE</scope>
    <source>
        <strain evidence="1">WC2-LM</strain>
        <tissue evidence="1">Liver</tissue>
    </source>
</reference>
<dbReference type="EMBL" id="WJEC01000022">
    <property type="protein sequence ID" value="KAF7486815.1"/>
    <property type="molecule type" value="Genomic_DNA"/>
</dbReference>
<evidence type="ECO:0000313" key="2">
    <source>
        <dbReference type="EMBL" id="VTJ53836.1"/>
    </source>
</evidence>